<evidence type="ECO:0000259" key="1">
    <source>
        <dbReference type="Pfam" id="PF14534"/>
    </source>
</evidence>
<feature type="domain" description="DUF4440" evidence="1">
    <location>
        <begin position="12"/>
        <end position="116"/>
    </location>
</feature>
<organism evidence="2 3">
    <name type="scientific">Halobacillus dabanensis</name>
    <dbReference type="NCBI Taxonomy" id="240302"/>
    <lineage>
        <taxon>Bacteria</taxon>
        <taxon>Bacillati</taxon>
        <taxon>Bacillota</taxon>
        <taxon>Bacilli</taxon>
        <taxon>Bacillales</taxon>
        <taxon>Bacillaceae</taxon>
        <taxon>Halobacillus</taxon>
    </lineage>
</organism>
<dbReference type="OrthoDB" id="2864533at2"/>
<evidence type="ECO:0000313" key="3">
    <source>
        <dbReference type="Proteomes" id="UP000183557"/>
    </source>
</evidence>
<dbReference type="InterPro" id="IPR032710">
    <property type="entry name" value="NTF2-like_dom_sf"/>
</dbReference>
<reference evidence="3" key="1">
    <citation type="submission" date="2016-10" db="EMBL/GenBank/DDBJ databases">
        <authorList>
            <person name="Varghese N."/>
            <person name="Submissions S."/>
        </authorList>
    </citation>
    <scope>NUCLEOTIDE SEQUENCE [LARGE SCALE GENOMIC DNA]</scope>
    <source>
        <strain evidence="3">CGMCC 1.3704</strain>
    </source>
</reference>
<gene>
    <name evidence="2" type="ORF">SAMN04487936_11173</name>
</gene>
<protein>
    <recommendedName>
        <fullName evidence="1">DUF4440 domain-containing protein</fullName>
    </recommendedName>
</protein>
<dbReference type="SUPFAM" id="SSF54427">
    <property type="entry name" value="NTF2-like"/>
    <property type="match status" value="1"/>
</dbReference>
<keyword evidence="3" id="KW-1185">Reference proteome</keyword>
<dbReference type="InterPro" id="IPR027843">
    <property type="entry name" value="DUF4440"/>
</dbReference>
<dbReference type="Gene3D" id="3.10.450.50">
    <property type="match status" value="1"/>
</dbReference>
<dbReference type="Proteomes" id="UP000183557">
    <property type="component" value="Unassembled WGS sequence"/>
</dbReference>
<accession>A0A1I3YLT9</accession>
<dbReference type="Pfam" id="PF14534">
    <property type="entry name" value="DUF4440"/>
    <property type="match status" value="1"/>
</dbReference>
<name>A0A1I3YLT9_HALDA</name>
<proteinExistence type="predicted"/>
<evidence type="ECO:0000313" key="2">
    <source>
        <dbReference type="EMBL" id="SFK32775.1"/>
    </source>
</evidence>
<dbReference type="AlphaFoldDB" id="A0A1I3YLT9"/>
<sequence length="125" mass="14825">MQKIEEVLDEYFDKWNQGFTTKSADGIRSFMSREFVGYWSHSGIVEPDPYYYDYDLEAVLKQMDHAEKSFEAVSINPRKEGEEFLVLGKETNHINGKPFTAQCMFVWRYEGDGWKLLKEYIELEK</sequence>
<dbReference type="EMBL" id="FOSB01000011">
    <property type="protein sequence ID" value="SFK32775.1"/>
    <property type="molecule type" value="Genomic_DNA"/>
</dbReference>
<dbReference type="RefSeq" id="WP_075037719.1">
    <property type="nucleotide sequence ID" value="NZ_FOSB01000011.1"/>
</dbReference>